<dbReference type="CDD" id="cd05233">
    <property type="entry name" value="SDR_c"/>
    <property type="match status" value="1"/>
</dbReference>
<dbReference type="EMBL" id="JACHJQ010000009">
    <property type="protein sequence ID" value="MBB4911233.1"/>
    <property type="molecule type" value="Genomic_DNA"/>
</dbReference>
<dbReference type="PROSITE" id="PS00061">
    <property type="entry name" value="ADH_SHORT"/>
    <property type="match status" value="1"/>
</dbReference>
<accession>A0A7W7VIA6</accession>
<dbReference type="GO" id="GO:0016491">
    <property type="term" value="F:oxidoreductase activity"/>
    <property type="evidence" value="ECO:0007669"/>
    <property type="project" value="UniProtKB-KW"/>
</dbReference>
<gene>
    <name evidence="3" type="ORF">FHR82_007493</name>
</gene>
<dbReference type="PRINTS" id="PR00080">
    <property type="entry name" value="SDRFAMILY"/>
</dbReference>
<keyword evidence="2" id="KW-0560">Oxidoreductase</keyword>
<reference evidence="3 4" key="1">
    <citation type="submission" date="2020-08" db="EMBL/GenBank/DDBJ databases">
        <title>Genomic Encyclopedia of Type Strains, Phase III (KMG-III): the genomes of soil and plant-associated and newly described type strains.</title>
        <authorList>
            <person name="Whitman W."/>
        </authorList>
    </citation>
    <scope>NUCLEOTIDE SEQUENCE [LARGE SCALE GENOMIC DNA]</scope>
    <source>
        <strain evidence="3 4">CECT 8960</strain>
    </source>
</reference>
<dbReference type="FunFam" id="3.40.50.720:FF:000084">
    <property type="entry name" value="Short-chain dehydrogenase reductase"/>
    <property type="match status" value="1"/>
</dbReference>
<evidence type="ECO:0000256" key="2">
    <source>
        <dbReference type="ARBA" id="ARBA00023002"/>
    </source>
</evidence>
<dbReference type="SUPFAM" id="SSF51735">
    <property type="entry name" value="NAD(P)-binding Rossmann-fold domains"/>
    <property type="match status" value="1"/>
</dbReference>
<dbReference type="Pfam" id="PF13561">
    <property type="entry name" value="adh_short_C2"/>
    <property type="match status" value="1"/>
</dbReference>
<dbReference type="Proteomes" id="UP000520767">
    <property type="component" value="Unassembled WGS sequence"/>
</dbReference>
<name>A0A7W7VIA6_9PSEU</name>
<proteinExistence type="inferred from homology"/>
<comment type="similarity">
    <text evidence="1">Belongs to the short-chain dehydrogenases/reductases (SDR) family.</text>
</comment>
<dbReference type="InterPro" id="IPR002347">
    <property type="entry name" value="SDR_fam"/>
</dbReference>
<organism evidence="3 4">
    <name type="scientific">Actinophytocola algeriensis</name>
    <dbReference type="NCBI Taxonomy" id="1768010"/>
    <lineage>
        <taxon>Bacteria</taxon>
        <taxon>Bacillati</taxon>
        <taxon>Actinomycetota</taxon>
        <taxon>Actinomycetes</taxon>
        <taxon>Pseudonocardiales</taxon>
        <taxon>Pseudonocardiaceae</taxon>
    </lineage>
</organism>
<dbReference type="AlphaFoldDB" id="A0A7W7VIA6"/>
<evidence type="ECO:0000313" key="4">
    <source>
        <dbReference type="Proteomes" id="UP000520767"/>
    </source>
</evidence>
<protein>
    <submittedName>
        <fullName evidence="3">NAD(P)-dependent dehydrogenase (Short-subunit alcohol dehydrogenase family)</fullName>
    </submittedName>
</protein>
<dbReference type="InterPro" id="IPR020904">
    <property type="entry name" value="Sc_DH/Rdtase_CS"/>
</dbReference>
<evidence type="ECO:0000313" key="3">
    <source>
        <dbReference type="EMBL" id="MBB4911233.1"/>
    </source>
</evidence>
<dbReference type="InterPro" id="IPR036291">
    <property type="entry name" value="NAD(P)-bd_dom_sf"/>
</dbReference>
<dbReference type="PANTHER" id="PTHR43943:SF2">
    <property type="entry name" value="DEHYDROGENASE_REDUCTASE 4"/>
    <property type="match status" value="1"/>
</dbReference>
<dbReference type="Gene3D" id="3.40.50.720">
    <property type="entry name" value="NAD(P)-binding Rossmann-like Domain"/>
    <property type="match status" value="1"/>
</dbReference>
<dbReference type="PRINTS" id="PR00081">
    <property type="entry name" value="GDHRDH"/>
</dbReference>
<comment type="caution">
    <text evidence="3">The sequence shown here is derived from an EMBL/GenBank/DDBJ whole genome shotgun (WGS) entry which is preliminary data.</text>
</comment>
<dbReference type="RefSeq" id="WP_184815253.1">
    <property type="nucleotide sequence ID" value="NZ_JACHJQ010000009.1"/>
</dbReference>
<dbReference type="PANTHER" id="PTHR43943">
    <property type="entry name" value="DEHYDROGENASE/REDUCTASE (SDR FAMILY) MEMBER 4"/>
    <property type="match status" value="1"/>
</dbReference>
<sequence>MDLNLKGRTALVTGGTKGIGLAIAQTLAAEGMSVVAGARSAADVDGVTVVPVDLSTADGPSALVTAAVELFSGIDVIVNNVGVSEPGASALAFDDDAWRRIFDATFFSAVRTVRAAVPHMRDGGSIVNISSLNARLPAGMIAPYSAAKAALTNLGTMLSEELAPRIRVNTVSPGPVRTPMWTGENGFAHVFAAQLGTTAEDVMDRVLPETMSISAGRVGEPQEVADLVAFLASDRAAWITGADHIVDGGMYKTA</sequence>
<keyword evidence="4" id="KW-1185">Reference proteome</keyword>
<evidence type="ECO:0000256" key="1">
    <source>
        <dbReference type="ARBA" id="ARBA00006484"/>
    </source>
</evidence>